<evidence type="ECO:0000256" key="1">
    <source>
        <dbReference type="ARBA" id="ARBA00009922"/>
    </source>
</evidence>
<dbReference type="Gene3D" id="3.90.320.10">
    <property type="match status" value="1"/>
</dbReference>
<feature type="compositionally biased region" description="Polar residues" evidence="16">
    <location>
        <begin position="349"/>
        <end position="358"/>
    </location>
</feature>
<evidence type="ECO:0000256" key="10">
    <source>
        <dbReference type="ARBA" id="ARBA00023204"/>
    </source>
</evidence>
<dbReference type="GO" id="GO:0004527">
    <property type="term" value="F:exonuclease activity"/>
    <property type="evidence" value="ECO:0007669"/>
    <property type="project" value="UniProtKB-KW"/>
</dbReference>
<feature type="domain" description="UvrD-like helicase C-terminal" evidence="18">
    <location>
        <begin position="344"/>
        <end position="651"/>
    </location>
</feature>
<keyword evidence="7" id="KW-0269">Exonuclease</keyword>
<keyword evidence="3 15" id="KW-0547">Nucleotide-binding</keyword>
<dbReference type="Pfam" id="PF00580">
    <property type="entry name" value="UvrD-helicase"/>
    <property type="match status" value="1"/>
</dbReference>
<dbReference type="GO" id="GO:0043138">
    <property type="term" value="F:3'-5' DNA helicase activity"/>
    <property type="evidence" value="ECO:0007669"/>
    <property type="project" value="UniProtKB-EC"/>
</dbReference>
<dbReference type="InterPro" id="IPR027417">
    <property type="entry name" value="P-loop_NTPase"/>
</dbReference>
<evidence type="ECO:0000256" key="5">
    <source>
        <dbReference type="ARBA" id="ARBA00022801"/>
    </source>
</evidence>
<dbReference type="InterPro" id="IPR011335">
    <property type="entry name" value="Restrct_endonuc-II-like"/>
</dbReference>
<reference evidence="19 20" key="1">
    <citation type="submission" date="2016-09" db="EMBL/GenBank/DDBJ databases">
        <title>Complete genome sequence of microbes from the polar regions.</title>
        <authorList>
            <person name="Liao L."/>
            <person name="Chen B."/>
        </authorList>
    </citation>
    <scope>NUCLEOTIDE SEQUENCE [LARGE SCALE GENOMIC DNA]</scope>
    <source>
        <strain evidence="19 20">ZS314</strain>
    </source>
</reference>
<feature type="domain" description="UvrD-like helicase ATP-binding" evidence="17">
    <location>
        <begin position="27"/>
        <end position="325"/>
    </location>
</feature>
<dbReference type="AlphaFoldDB" id="A0A7L5AMB2"/>
<keyword evidence="2" id="KW-0540">Nuclease</keyword>
<dbReference type="GO" id="GO:0005524">
    <property type="term" value="F:ATP binding"/>
    <property type="evidence" value="ECO:0007669"/>
    <property type="project" value="UniProtKB-UniRule"/>
</dbReference>
<evidence type="ECO:0000259" key="17">
    <source>
        <dbReference type="PROSITE" id="PS51198"/>
    </source>
</evidence>
<evidence type="ECO:0000256" key="2">
    <source>
        <dbReference type="ARBA" id="ARBA00022722"/>
    </source>
</evidence>
<feature type="region of interest" description="Disordered" evidence="16">
    <location>
        <begin position="346"/>
        <end position="377"/>
    </location>
</feature>
<feature type="binding site" evidence="15">
    <location>
        <begin position="48"/>
        <end position="55"/>
    </location>
    <ligand>
        <name>ATP</name>
        <dbReference type="ChEBI" id="CHEBI:30616"/>
    </ligand>
</feature>
<dbReference type="Gene3D" id="1.10.10.160">
    <property type="match status" value="1"/>
</dbReference>
<dbReference type="OrthoDB" id="5240387at2"/>
<accession>A0A7L5AMB2</accession>
<evidence type="ECO:0000256" key="3">
    <source>
        <dbReference type="ARBA" id="ARBA00022741"/>
    </source>
</evidence>
<evidence type="ECO:0000259" key="18">
    <source>
        <dbReference type="PROSITE" id="PS51217"/>
    </source>
</evidence>
<evidence type="ECO:0000256" key="16">
    <source>
        <dbReference type="SAM" id="MobiDB-lite"/>
    </source>
</evidence>
<dbReference type="InterPro" id="IPR014017">
    <property type="entry name" value="DNA_helicase_UvrD-like_C"/>
</dbReference>
<dbReference type="PROSITE" id="PS51217">
    <property type="entry name" value="UVRD_HELICASE_CTER"/>
    <property type="match status" value="1"/>
</dbReference>
<dbReference type="PANTHER" id="PTHR11070:SF59">
    <property type="entry name" value="DNA 3'-5' HELICASE"/>
    <property type="match status" value="1"/>
</dbReference>
<evidence type="ECO:0000256" key="7">
    <source>
        <dbReference type="ARBA" id="ARBA00022839"/>
    </source>
</evidence>
<dbReference type="InterPro" id="IPR000212">
    <property type="entry name" value="DNA_helicase_UvrD/REP"/>
</dbReference>
<dbReference type="Gene3D" id="3.40.50.300">
    <property type="entry name" value="P-loop containing nucleotide triphosphate hydrolases"/>
    <property type="match status" value="2"/>
</dbReference>
<keyword evidence="6 15" id="KW-0347">Helicase</keyword>
<evidence type="ECO:0000256" key="13">
    <source>
        <dbReference type="ARBA" id="ARBA00034808"/>
    </source>
</evidence>
<keyword evidence="5 15" id="KW-0378">Hydrolase</keyword>
<evidence type="ECO:0000313" key="20">
    <source>
        <dbReference type="Proteomes" id="UP000464507"/>
    </source>
</evidence>
<name>A0A7L5AMB2_9MICO</name>
<evidence type="ECO:0000256" key="15">
    <source>
        <dbReference type="PROSITE-ProRule" id="PRU00560"/>
    </source>
</evidence>
<dbReference type="InterPro" id="IPR013986">
    <property type="entry name" value="DExx_box_DNA_helicase_dom_sf"/>
</dbReference>
<dbReference type="InterPro" id="IPR011604">
    <property type="entry name" value="PDDEXK-like_dom_sf"/>
</dbReference>
<comment type="catalytic activity">
    <reaction evidence="12">
        <text>Couples ATP hydrolysis with the unwinding of duplex DNA by translocating in the 3'-5' direction.</text>
        <dbReference type="EC" id="5.6.2.4"/>
    </reaction>
</comment>
<evidence type="ECO:0000256" key="12">
    <source>
        <dbReference type="ARBA" id="ARBA00034617"/>
    </source>
</evidence>
<evidence type="ECO:0000256" key="9">
    <source>
        <dbReference type="ARBA" id="ARBA00023125"/>
    </source>
</evidence>
<dbReference type="GO" id="GO:0003677">
    <property type="term" value="F:DNA binding"/>
    <property type="evidence" value="ECO:0007669"/>
    <property type="project" value="UniProtKB-KW"/>
</dbReference>
<comment type="catalytic activity">
    <reaction evidence="14">
        <text>ATP + H2O = ADP + phosphate + H(+)</text>
        <dbReference type="Rhea" id="RHEA:13065"/>
        <dbReference type="ChEBI" id="CHEBI:15377"/>
        <dbReference type="ChEBI" id="CHEBI:15378"/>
        <dbReference type="ChEBI" id="CHEBI:30616"/>
        <dbReference type="ChEBI" id="CHEBI:43474"/>
        <dbReference type="ChEBI" id="CHEBI:456216"/>
        <dbReference type="EC" id="5.6.2.4"/>
    </reaction>
</comment>
<proteinExistence type="inferred from homology"/>
<keyword evidence="4" id="KW-0227">DNA damage</keyword>
<organism evidence="19 20">
    <name type="scientific">Marisediminicola antarctica</name>
    <dbReference type="NCBI Taxonomy" id="674079"/>
    <lineage>
        <taxon>Bacteria</taxon>
        <taxon>Bacillati</taxon>
        <taxon>Actinomycetota</taxon>
        <taxon>Actinomycetes</taxon>
        <taxon>Micrococcales</taxon>
        <taxon>Microbacteriaceae</taxon>
        <taxon>Marisediminicola</taxon>
    </lineage>
</organism>
<dbReference type="KEGG" id="mant:BHD05_06990"/>
<dbReference type="GO" id="GO:0005829">
    <property type="term" value="C:cytosol"/>
    <property type="evidence" value="ECO:0007669"/>
    <property type="project" value="TreeGrafter"/>
</dbReference>
<dbReference type="EMBL" id="CP017146">
    <property type="protein sequence ID" value="QHO69429.1"/>
    <property type="molecule type" value="Genomic_DNA"/>
</dbReference>
<dbReference type="InterPro" id="IPR014016">
    <property type="entry name" value="UvrD-like_ATP-bd"/>
</dbReference>
<comment type="similarity">
    <text evidence="1">Belongs to the helicase family. UvrD subfamily.</text>
</comment>
<evidence type="ECO:0000256" key="6">
    <source>
        <dbReference type="ARBA" id="ARBA00022806"/>
    </source>
</evidence>
<dbReference type="Gene3D" id="1.10.486.10">
    <property type="entry name" value="PCRA, domain 4"/>
    <property type="match status" value="1"/>
</dbReference>
<evidence type="ECO:0000256" key="14">
    <source>
        <dbReference type="ARBA" id="ARBA00048988"/>
    </source>
</evidence>
<dbReference type="PROSITE" id="PS51198">
    <property type="entry name" value="UVRD_HELICASE_ATP_BIND"/>
    <property type="match status" value="1"/>
</dbReference>
<protein>
    <recommendedName>
        <fullName evidence="13">DNA 3'-5' helicase</fullName>
        <ecNumber evidence="13">5.6.2.4</ecNumber>
    </recommendedName>
</protein>
<dbReference type="InterPro" id="IPR038726">
    <property type="entry name" value="PDDEXK_AddAB-type"/>
</dbReference>
<dbReference type="PANTHER" id="PTHR11070">
    <property type="entry name" value="UVRD / RECB / PCRA DNA HELICASE FAMILY MEMBER"/>
    <property type="match status" value="1"/>
</dbReference>
<dbReference type="EC" id="5.6.2.4" evidence="13"/>
<dbReference type="Pfam" id="PF12705">
    <property type="entry name" value="PDDEXK_1"/>
    <property type="match status" value="1"/>
</dbReference>
<dbReference type="SUPFAM" id="SSF52980">
    <property type="entry name" value="Restriction endonuclease-like"/>
    <property type="match status" value="1"/>
</dbReference>
<evidence type="ECO:0000256" key="8">
    <source>
        <dbReference type="ARBA" id="ARBA00022840"/>
    </source>
</evidence>
<dbReference type="Proteomes" id="UP000464507">
    <property type="component" value="Chromosome"/>
</dbReference>
<feature type="region of interest" description="Disordered" evidence="16">
    <location>
        <begin position="1"/>
        <end position="26"/>
    </location>
</feature>
<evidence type="ECO:0000256" key="11">
    <source>
        <dbReference type="ARBA" id="ARBA00023235"/>
    </source>
</evidence>
<sequence>MSISGFQRQGAADRAPATASGAPSGVELDHSQRAVVDLPDDASAAVIGAPGSGKTTTLIELVANRVLERGFAPEQVLALTPSRSTATRLRDILALRLAVPTNGPLARSVNSLAFEIVGHATALSGGAVPRLITGGEQDHDMAQLLAGHLEDGTGPAWPELLGPQVRALRGFRTELRDLLMRITEYGVSTAALRALGAEHDRAEWAAAADFFDEYLEVSGWLRPGQCDSSELVNRAAAALESGEVSARIEGLRLVVVDDMQEATASTLTLLRGFARRGVAIVALGDPDVAANAFRGGEPDALGRLSSLLRLPRAETHYLRSVHRQVPELRTLTSAVVARIGTAAAGPQRAASSLPSPQAESGPATPTPDNQGPSEPATGALLKPIVRIEAATPSREWAAIARVLRQRHLIDGIGLNSMAVVVRSGAQVPVVARALALADVPTRTAVGGRPLREDQSARGLLAVVDIGMGRTALTPDLAVDLLLSPFGGLDRLGLRRLRLALRAEELAGGGTRQSDVLLVEGLAASGRFTTIDHRVARNADRLAQTLASVGELAAGGGTVEELLWQAWERSALSAPWLAHALGAGITAAEANRNLDGIVALFTAAKRFVERQPGAPASVFLDSVLDAEVPEDTLSPQSSGDAVLVTTPSGVVGLEFDVVVVAGVQEGIWPNLRLRGSLLGAQQLVEAVTGQADTPIDARRLVLHDELRMFALAVSRARRQVVVAAVASDDEAASVFFSFLPPDVPVSDTSAMPPLSLRGFTGRLRRELVQPNRAPAERAAAASALAHLAVEGVPGASPDEWLGLLPPSTTEPLYLDDESIPVSPSALGSLEDSPLDWFIGSVAGTRASSAMAIGTIIHWAMETATDASVDSLFAAIEGRWGELLFESPWMSEHQKLAARRLAAGVAEYLADFDRDGKQLVAAEGRFQLEIGRATVNGSIDRVERAADGAVVIVDLKTGRAITRQNEIDEHPQLGAYQLAYADGKLDEFLDALGAHSGGGAKLLFVKEGLRGKSYRVAEQAQLDAEALDGFRRRISQAAALMAAAEFKGTLDLTGWGASVDCAAKLHRVKAVSSD</sequence>
<keyword evidence="11" id="KW-0413">Isomerase</keyword>
<gene>
    <name evidence="19" type="ORF">BHD05_06990</name>
</gene>
<keyword evidence="10" id="KW-0234">DNA repair</keyword>
<keyword evidence="8 15" id="KW-0067">ATP-binding</keyword>
<dbReference type="GO" id="GO:0033202">
    <property type="term" value="C:DNA helicase complex"/>
    <property type="evidence" value="ECO:0007669"/>
    <property type="project" value="TreeGrafter"/>
</dbReference>
<keyword evidence="20" id="KW-1185">Reference proteome</keyword>
<dbReference type="SUPFAM" id="SSF52540">
    <property type="entry name" value="P-loop containing nucleoside triphosphate hydrolases"/>
    <property type="match status" value="1"/>
</dbReference>
<dbReference type="RefSeq" id="WP_161885793.1">
    <property type="nucleotide sequence ID" value="NZ_CP017146.1"/>
</dbReference>
<dbReference type="GO" id="GO:0000725">
    <property type="term" value="P:recombinational repair"/>
    <property type="evidence" value="ECO:0007669"/>
    <property type="project" value="TreeGrafter"/>
</dbReference>
<keyword evidence="9" id="KW-0238">DNA-binding</keyword>
<evidence type="ECO:0000313" key="19">
    <source>
        <dbReference type="EMBL" id="QHO69429.1"/>
    </source>
</evidence>
<evidence type="ECO:0000256" key="4">
    <source>
        <dbReference type="ARBA" id="ARBA00022763"/>
    </source>
</evidence>